<reference evidence="1" key="1">
    <citation type="submission" date="2021-02" db="EMBL/GenBank/DDBJ databases">
        <authorList>
            <consortium name="DOE Joint Genome Institute"/>
            <person name="Ahrendt S."/>
            <person name="Looney B.P."/>
            <person name="Miyauchi S."/>
            <person name="Morin E."/>
            <person name="Drula E."/>
            <person name="Courty P.E."/>
            <person name="Chicoki N."/>
            <person name="Fauchery L."/>
            <person name="Kohler A."/>
            <person name="Kuo A."/>
            <person name="Labutti K."/>
            <person name="Pangilinan J."/>
            <person name="Lipzen A."/>
            <person name="Riley R."/>
            <person name="Andreopoulos W."/>
            <person name="He G."/>
            <person name="Johnson J."/>
            <person name="Barry K.W."/>
            <person name="Grigoriev I.V."/>
            <person name="Nagy L."/>
            <person name="Hibbett D."/>
            <person name="Henrissat B."/>
            <person name="Matheny P.B."/>
            <person name="Labbe J."/>
            <person name="Martin F."/>
        </authorList>
    </citation>
    <scope>NUCLEOTIDE SEQUENCE</scope>
    <source>
        <strain evidence="1">FP105234-sp</strain>
    </source>
</reference>
<proteinExistence type="predicted"/>
<name>A0ACB8R650_9AGAM</name>
<gene>
    <name evidence="1" type="ORF">FA95DRAFT_1655138</name>
</gene>
<reference evidence="1" key="2">
    <citation type="journal article" date="2022" name="New Phytol.">
        <title>Evolutionary transition to the ectomycorrhizal habit in the genomes of a hyperdiverse lineage of mushroom-forming fungi.</title>
        <authorList>
            <person name="Looney B."/>
            <person name="Miyauchi S."/>
            <person name="Morin E."/>
            <person name="Drula E."/>
            <person name="Courty P.E."/>
            <person name="Kohler A."/>
            <person name="Kuo A."/>
            <person name="LaButti K."/>
            <person name="Pangilinan J."/>
            <person name="Lipzen A."/>
            <person name="Riley R."/>
            <person name="Andreopoulos W."/>
            <person name="He G."/>
            <person name="Johnson J."/>
            <person name="Nolan M."/>
            <person name="Tritt A."/>
            <person name="Barry K.W."/>
            <person name="Grigoriev I.V."/>
            <person name="Nagy L.G."/>
            <person name="Hibbett D."/>
            <person name="Henrissat B."/>
            <person name="Matheny P.B."/>
            <person name="Labbe J."/>
            <person name="Martin F.M."/>
        </authorList>
    </citation>
    <scope>NUCLEOTIDE SEQUENCE</scope>
    <source>
        <strain evidence="1">FP105234-sp</strain>
    </source>
</reference>
<sequence length="137" mass="14259">MYSLTTVVLLAAFAASCTAAPLRDNRAHVRPETPQPELSARDPFNVGQLSHLNGLGAAIVEPDRDNLANGTAQPELSARDPFNIGELSHLHTISASVVKPDRDADAGLALRGLPSGGGPEGATSRFARSLHSVLSDG</sequence>
<protein>
    <submittedName>
        <fullName evidence="1">Uncharacterized protein</fullName>
    </submittedName>
</protein>
<keyword evidence="2" id="KW-1185">Reference proteome</keyword>
<evidence type="ECO:0000313" key="1">
    <source>
        <dbReference type="EMBL" id="KAI0039357.1"/>
    </source>
</evidence>
<organism evidence="1 2">
    <name type="scientific">Auriscalpium vulgare</name>
    <dbReference type="NCBI Taxonomy" id="40419"/>
    <lineage>
        <taxon>Eukaryota</taxon>
        <taxon>Fungi</taxon>
        <taxon>Dikarya</taxon>
        <taxon>Basidiomycota</taxon>
        <taxon>Agaricomycotina</taxon>
        <taxon>Agaricomycetes</taxon>
        <taxon>Russulales</taxon>
        <taxon>Auriscalpiaceae</taxon>
        <taxon>Auriscalpium</taxon>
    </lineage>
</organism>
<dbReference type="Proteomes" id="UP000814033">
    <property type="component" value="Unassembled WGS sequence"/>
</dbReference>
<comment type="caution">
    <text evidence="1">The sequence shown here is derived from an EMBL/GenBank/DDBJ whole genome shotgun (WGS) entry which is preliminary data.</text>
</comment>
<dbReference type="EMBL" id="MU276315">
    <property type="protein sequence ID" value="KAI0039357.1"/>
    <property type="molecule type" value="Genomic_DNA"/>
</dbReference>
<accession>A0ACB8R650</accession>
<evidence type="ECO:0000313" key="2">
    <source>
        <dbReference type="Proteomes" id="UP000814033"/>
    </source>
</evidence>